<dbReference type="HOGENOM" id="CLU_905412_0_0_6"/>
<dbReference type="CDD" id="cd01949">
    <property type="entry name" value="GGDEF"/>
    <property type="match status" value="1"/>
</dbReference>
<name>Q2SQI2_HAHCH</name>
<dbReference type="EMBL" id="CP000155">
    <property type="protein sequence ID" value="ABC27092.1"/>
    <property type="molecule type" value="Genomic_DNA"/>
</dbReference>
<dbReference type="SMART" id="SM00267">
    <property type="entry name" value="GGDEF"/>
    <property type="match status" value="1"/>
</dbReference>
<dbReference type="GO" id="GO:0005886">
    <property type="term" value="C:plasma membrane"/>
    <property type="evidence" value="ECO:0007669"/>
    <property type="project" value="TreeGrafter"/>
</dbReference>
<keyword evidence="5" id="KW-1185">Reference proteome</keyword>
<reference evidence="4 5" key="1">
    <citation type="journal article" date="2005" name="Nucleic Acids Res.">
        <title>Genomic blueprint of Hahella chejuensis, a marine microbe producing an algicidal agent.</title>
        <authorList>
            <person name="Jeong H."/>
            <person name="Yim J.H."/>
            <person name="Lee C."/>
            <person name="Choi S.-H."/>
            <person name="Park Y.K."/>
            <person name="Yoon S.H."/>
            <person name="Hur C.-G."/>
            <person name="Kang H.-Y."/>
            <person name="Kim D."/>
            <person name="Lee H.H."/>
            <person name="Park K.H."/>
            <person name="Park S.-H."/>
            <person name="Park H.-S."/>
            <person name="Lee H.K."/>
            <person name="Oh T.K."/>
            <person name="Kim J.F."/>
        </authorList>
    </citation>
    <scope>NUCLEOTIDE SEQUENCE [LARGE SCALE GENOMIC DNA]</scope>
    <source>
        <strain evidence="4 5">KCTC 2396</strain>
    </source>
</reference>
<dbReference type="InterPro" id="IPR050469">
    <property type="entry name" value="Diguanylate_Cyclase"/>
</dbReference>
<dbReference type="Gene3D" id="3.30.70.270">
    <property type="match status" value="1"/>
</dbReference>
<dbReference type="SUPFAM" id="SSF55073">
    <property type="entry name" value="Nucleotide cyclase"/>
    <property type="match status" value="1"/>
</dbReference>
<dbReference type="NCBIfam" id="TIGR00254">
    <property type="entry name" value="GGDEF"/>
    <property type="match status" value="1"/>
</dbReference>
<evidence type="ECO:0000313" key="4">
    <source>
        <dbReference type="EMBL" id="ABC27092.1"/>
    </source>
</evidence>
<dbReference type="GO" id="GO:0052621">
    <property type="term" value="F:diguanylate cyclase activity"/>
    <property type="evidence" value="ECO:0007669"/>
    <property type="project" value="UniProtKB-EC"/>
</dbReference>
<dbReference type="PROSITE" id="PS50887">
    <property type="entry name" value="GGDEF"/>
    <property type="match status" value="1"/>
</dbReference>
<dbReference type="GO" id="GO:0043709">
    <property type="term" value="P:cell adhesion involved in single-species biofilm formation"/>
    <property type="evidence" value="ECO:0007669"/>
    <property type="project" value="TreeGrafter"/>
</dbReference>
<dbReference type="InterPro" id="IPR000160">
    <property type="entry name" value="GGDEF_dom"/>
</dbReference>
<evidence type="ECO:0000256" key="1">
    <source>
        <dbReference type="ARBA" id="ARBA00012528"/>
    </source>
</evidence>
<dbReference type="RefSeq" id="WP_011394169.1">
    <property type="nucleotide sequence ID" value="NC_007645.1"/>
</dbReference>
<dbReference type="PANTHER" id="PTHR45138">
    <property type="entry name" value="REGULATORY COMPONENTS OF SENSORY TRANSDUCTION SYSTEM"/>
    <property type="match status" value="1"/>
</dbReference>
<dbReference type="InterPro" id="IPR029787">
    <property type="entry name" value="Nucleotide_cyclase"/>
</dbReference>
<dbReference type="eggNOG" id="COG3706">
    <property type="taxonomic scope" value="Bacteria"/>
</dbReference>
<dbReference type="Proteomes" id="UP000000238">
    <property type="component" value="Chromosome"/>
</dbReference>
<protein>
    <recommendedName>
        <fullName evidence="1">diguanylate cyclase</fullName>
        <ecNumber evidence="1">2.7.7.65</ecNumber>
    </recommendedName>
</protein>
<dbReference type="PANTHER" id="PTHR45138:SF9">
    <property type="entry name" value="DIGUANYLATE CYCLASE DGCM-RELATED"/>
    <property type="match status" value="1"/>
</dbReference>
<comment type="catalytic activity">
    <reaction evidence="2">
        <text>2 GTP = 3',3'-c-di-GMP + 2 diphosphate</text>
        <dbReference type="Rhea" id="RHEA:24898"/>
        <dbReference type="ChEBI" id="CHEBI:33019"/>
        <dbReference type="ChEBI" id="CHEBI:37565"/>
        <dbReference type="ChEBI" id="CHEBI:58805"/>
        <dbReference type="EC" id="2.7.7.65"/>
    </reaction>
</comment>
<dbReference type="InterPro" id="IPR043128">
    <property type="entry name" value="Rev_trsase/Diguanyl_cyclase"/>
</dbReference>
<feature type="domain" description="GGDEF" evidence="3">
    <location>
        <begin position="172"/>
        <end position="302"/>
    </location>
</feature>
<dbReference type="OrthoDB" id="9803824at2"/>
<dbReference type="GO" id="GO:1902201">
    <property type="term" value="P:negative regulation of bacterial-type flagellum-dependent cell motility"/>
    <property type="evidence" value="ECO:0007669"/>
    <property type="project" value="TreeGrafter"/>
</dbReference>
<evidence type="ECO:0000256" key="2">
    <source>
        <dbReference type="ARBA" id="ARBA00034247"/>
    </source>
</evidence>
<accession>Q2SQI2</accession>
<dbReference type="STRING" id="349521.HCH_00173"/>
<proteinExistence type="predicted"/>
<gene>
    <name evidence="4" type="ordered locus">HCH_00173</name>
</gene>
<dbReference type="AlphaFoldDB" id="Q2SQI2"/>
<evidence type="ECO:0000313" key="5">
    <source>
        <dbReference type="Proteomes" id="UP000000238"/>
    </source>
</evidence>
<evidence type="ECO:0000259" key="3">
    <source>
        <dbReference type="PROSITE" id="PS50887"/>
    </source>
</evidence>
<organism evidence="4 5">
    <name type="scientific">Hahella chejuensis (strain KCTC 2396)</name>
    <dbReference type="NCBI Taxonomy" id="349521"/>
    <lineage>
        <taxon>Bacteria</taxon>
        <taxon>Pseudomonadati</taxon>
        <taxon>Pseudomonadota</taxon>
        <taxon>Gammaproteobacteria</taxon>
        <taxon>Oceanospirillales</taxon>
        <taxon>Hahellaceae</taxon>
        <taxon>Hahella</taxon>
    </lineage>
</organism>
<dbReference type="EC" id="2.7.7.65" evidence="1"/>
<sequence length="307" mass="34867">MQTDSNNKRQLNKLVVGGVVLALTILTVLAYWYHRRSAEVEWLGLNPDPDAQTLVSPSQPQGLPPEIFTAEPQHRALDGDVVYVTPLPGGQLWLVRRNPSSTFMFTAILRTIPVLLLLMSLVVLGYYIWKTRIFAERVKELIMYDPVTKVLNWRFAEERCTQMVKHCRRYKEEFSFLVLDGDHFIWINDNFGPEAGDEALIFLAETIKNVIREVDILGRYGGEKFVIGLPATDLNGAVVVAERIRQLFEQCKPTSYDVRYSVSIGCAQLIRNEDLHDTIKRATHALYRAIKGGRNRVAASKNHEAVA</sequence>
<dbReference type="Pfam" id="PF00990">
    <property type="entry name" value="GGDEF"/>
    <property type="match status" value="1"/>
</dbReference>
<dbReference type="KEGG" id="hch:HCH_00173"/>